<proteinExistence type="predicted"/>
<sequence length="60" mass="6908">MRREVRQRHPDLGSRRMIKGRSKKPSSRTYAKVPGGTVTGLRNGNPSWTRTSLCGRRRTR</sequence>
<accession>A0A0S4TPE2</accession>
<organism evidence="2">
    <name type="scientific">Ralstonia solanacearum</name>
    <name type="common">Pseudomonas solanacearum</name>
    <dbReference type="NCBI Taxonomy" id="305"/>
    <lineage>
        <taxon>Bacteria</taxon>
        <taxon>Pseudomonadati</taxon>
        <taxon>Pseudomonadota</taxon>
        <taxon>Betaproteobacteria</taxon>
        <taxon>Burkholderiales</taxon>
        <taxon>Burkholderiaceae</taxon>
        <taxon>Ralstonia</taxon>
        <taxon>Ralstonia solanacearum species complex</taxon>
    </lineage>
</organism>
<feature type="region of interest" description="Disordered" evidence="1">
    <location>
        <begin position="1"/>
        <end position="60"/>
    </location>
</feature>
<protein>
    <submittedName>
        <fullName evidence="2">Uncharacterized protein</fullName>
    </submittedName>
</protein>
<gene>
    <name evidence="2" type="ORF">RUN39_v1_260060</name>
</gene>
<dbReference type="EMBL" id="LN899819">
    <property type="protein sequence ID" value="CUV11913.1"/>
    <property type="molecule type" value="Genomic_DNA"/>
</dbReference>
<evidence type="ECO:0000313" key="2">
    <source>
        <dbReference type="EMBL" id="CUV11913.1"/>
    </source>
</evidence>
<feature type="compositionally biased region" description="Basic residues" evidence="1">
    <location>
        <begin position="16"/>
        <end position="26"/>
    </location>
</feature>
<feature type="compositionally biased region" description="Basic and acidic residues" evidence="1">
    <location>
        <begin position="1"/>
        <end position="14"/>
    </location>
</feature>
<dbReference type="AlphaFoldDB" id="A0A0S4TPE2"/>
<feature type="compositionally biased region" description="Polar residues" evidence="1">
    <location>
        <begin position="40"/>
        <end position="52"/>
    </location>
</feature>
<evidence type="ECO:0000256" key="1">
    <source>
        <dbReference type="SAM" id="MobiDB-lite"/>
    </source>
</evidence>
<reference evidence="2" key="1">
    <citation type="submission" date="2015-10" db="EMBL/GenBank/DDBJ databases">
        <authorList>
            <person name="Gilbert D.G."/>
        </authorList>
    </citation>
    <scope>NUCLEOTIDE SEQUENCE</scope>
    <source>
        <strain evidence="2">Phyl III-seqv23</strain>
    </source>
</reference>
<name>A0A0S4TPE2_RALSL</name>